<accession>K6WAV9</accession>
<dbReference type="GO" id="GO:0043200">
    <property type="term" value="P:response to amino acid"/>
    <property type="evidence" value="ECO:0007669"/>
    <property type="project" value="TreeGrafter"/>
</dbReference>
<organism evidence="5 6">
    <name type="scientific">Kineosphaera limosa NBRC 100340</name>
    <dbReference type="NCBI Taxonomy" id="1184609"/>
    <lineage>
        <taxon>Bacteria</taxon>
        <taxon>Bacillati</taxon>
        <taxon>Actinomycetota</taxon>
        <taxon>Actinomycetes</taxon>
        <taxon>Micrococcales</taxon>
        <taxon>Dermatophilaceae</taxon>
        <taxon>Kineosphaera</taxon>
    </lineage>
</organism>
<evidence type="ECO:0000313" key="6">
    <source>
        <dbReference type="Proteomes" id="UP000008366"/>
    </source>
</evidence>
<dbReference type="RefSeq" id="WP_006592877.1">
    <property type="nucleotide sequence ID" value="NZ_BAHD01000035.1"/>
</dbReference>
<dbReference type="AlphaFoldDB" id="K6WAV9"/>
<dbReference type="Gene3D" id="3.30.70.920">
    <property type="match status" value="1"/>
</dbReference>
<keyword evidence="3" id="KW-0804">Transcription</keyword>
<keyword evidence="2" id="KW-0238">DNA-binding</keyword>
<dbReference type="GO" id="GO:0043565">
    <property type="term" value="F:sequence-specific DNA binding"/>
    <property type="evidence" value="ECO:0007669"/>
    <property type="project" value="InterPro"/>
</dbReference>
<dbReference type="PROSITE" id="PS50956">
    <property type="entry name" value="HTH_ASNC_2"/>
    <property type="match status" value="1"/>
</dbReference>
<sequence>MAKPQPPPALDDIDRRILAALVENAELTNKALAVRLGLAESTCAYRVRALRASGIIRGVHLDLDLAALGCPLLAVVKVRLGSHDEVGVSTLFDQLVAVPGVLRVLHVAGADDFHLLMAVQDAQALRDIVLRHVTVHRTVRSTETQLVFEARYGVGIPLVPDARST</sequence>
<dbReference type="InterPro" id="IPR019887">
    <property type="entry name" value="Tscrpt_reg_AsnC/Lrp_C"/>
</dbReference>
<dbReference type="PANTHER" id="PTHR30154">
    <property type="entry name" value="LEUCINE-RESPONSIVE REGULATORY PROTEIN"/>
    <property type="match status" value="1"/>
</dbReference>
<evidence type="ECO:0000256" key="3">
    <source>
        <dbReference type="ARBA" id="ARBA00023163"/>
    </source>
</evidence>
<protein>
    <submittedName>
        <fullName evidence="5">Putative AsnC family transcriptional regulator</fullName>
    </submittedName>
</protein>
<dbReference type="PRINTS" id="PR00033">
    <property type="entry name" value="HTHASNC"/>
</dbReference>
<evidence type="ECO:0000313" key="5">
    <source>
        <dbReference type="EMBL" id="GAB96345.1"/>
    </source>
</evidence>
<dbReference type="Pfam" id="PF13412">
    <property type="entry name" value="HTH_24"/>
    <property type="match status" value="1"/>
</dbReference>
<dbReference type="InterPro" id="IPR011008">
    <property type="entry name" value="Dimeric_a/b-barrel"/>
</dbReference>
<dbReference type="Proteomes" id="UP000008366">
    <property type="component" value="Unassembled WGS sequence"/>
</dbReference>
<dbReference type="Pfam" id="PF01037">
    <property type="entry name" value="AsnC_trans_reg"/>
    <property type="match status" value="1"/>
</dbReference>
<proteinExistence type="predicted"/>
<dbReference type="SUPFAM" id="SSF46785">
    <property type="entry name" value="Winged helix' DNA-binding domain"/>
    <property type="match status" value="1"/>
</dbReference>
<dbReference type="eggNOG" id="COG1522">
    <property type="taxonomic scope" value="Bacteria"/>
</dbReference>
<dbReference type="CDD" id="cd00090">
    <property type="entry name" value="HTH_ARSR"/>
    <property type="match status" value="1"/>
</dbReference>
<feature type="domain" description="HTH asnC-type" evidence="4">
    <location>
        <begin position="10"/>
        <end position="71"/>
    </location>
</feature>
<dbReference type="SUPFAM" id="SSF54909">
    <property type="entry name" value="Dimeric alpha+beta barrel"/>
    <property type="match status" value="1"/>
</dbReference>
<gene>
    <name evidence="5" type="ORF">KILIM_035_00340</name>
</gene>
<dbReference type="SMART" id="SM00344">
    <property type="entry name" value="HTH_ASNC"/>
    <property type="match status" value="1"/>
</dbReference>
<dbReference type="InterPro" id="IPR036388">
    <property type="entry name" value="WH-like_DNA-bd_sf"/>
</dbReference>
<dbReference type="GO" id="GO:0005829">
    <property type="term" value="C:cytosol"/>
    <property type="evidence" value="ECO:0007669"/>
    <property type="project" value="TreeGrafter"/>
</dbReference>
<evidence type="ECO:0000259" key="4">
    <source>
        <dbReference type="PROSITE" id="PS50956"/>
    </source>
</evidence>
<dbReference type="InterPro" id="IPR036390">
    <property type="entry name" value="WH_DNA-bd_sf"/>
</dbReference>
<evidence type="ECO:0000256" key="1">
    <source>
        <dbReference type="ARBA" id="ARBA00023015"/>
    </source>
</evidence>
<dbReference type="InterPro" id="IPR000485">
    <property type="entry name" value="AsnC-type_HTH_dom"/>
</dbReference>
<evidence type="ECO:0000256" key="2">
    <source>
        <dbReference type="ARBA" id="ARBA00023125"/>
    </source>
</evidence>
<dbReference type="InterPro" id="IPR011991">
    <property type="entry name" value="ArsR-like_HTH"/>
</dbReference>
<keyword evidence="6" id="KW-1185">Reference proteome</keyword>
<comment type="caution">
    <text evidence="5">The sequence shown here is derived from an EMBL/GenBank/DDBJ whole genome shotgun (WGS) entry which is preliminary data.</text>
</comment>
<reference evidence="5 6" key="1">
    <citation type="submission" date="2012-08" db="EMBL/GenBank/DDBJ databases">
        <title>Whole genome shotgun sequence of Kineosphaera limosa NBRC 100340.</title>
        <authorList>
            <person name="Yoshida I."/>
            <person name="Isaki S."/>
            <person name="Hosoyama A."/>
            <person name="Tsuchikane K."/>
            <person name="Katsumata H."/>
            <person name="Ando Y."/>
            <person name="Ohji S."/>
            <person name="Hamada M."/>
            <person name="Tamura T."/>
            <person name="Yamazoe A."/>
            <person name="Yamazaki S."/>
            <person name="Fujita N."/>
        </authorList>
    </citation>
    <scope>NUCLEOTIDE SEQUENCE [LARGE SCALE GENOMIC DNA]</scope>
    <source>
        <strain evidence="5 6">NBRC 100340</strain>
    </source>
</reference>
<keyword evidence="1" id="KW-0805">Transcription regulation</keyword>
<dbReference type="STRING" id="1184609.KILIM_035_00340"/>
<dbReference type="PANTHER" id="PTHR30154:SF54">
    <property type="entry name" value="POSSIBLE TRANSCRIPTIONAL REGULATORY PROTEIN (PROBABLY LRP_ASNC-FAMILY)"/>
    <property type="match status" value="1"/>
</dbReference>
<name>K6WAV9_9MICO</name>
<dbReference type="InterPro" id="IPR019888">
    <property type="entry name" value="Tscrpt_reg_AsnC-like"/>
</dbReference>
<dbReference type="Gene3D" id="1.10.10.10">
    <property type="entry name" value="Winged helix-like DNA-binding domain superfamily/Winged helix DNA-binding domain"/>
    <property type="match status" value="1"/>
</dbReference>
<dbReference type="EMBL" id="BAHD01000035">
    <property type="protein sequence ID" value="GAB96345.1"/>
    <property type="molecule type" value="Genomic_DNA"/>
</dbReference>